<dbReference type="OrthoDB" id="1067458at2"/>
<evidence type="ECO:0008006" key="3">
    <source>
        <dbReference type="Google" id="ProtNLM"/>
    </source>
</evidence>
<evidence type="ECO:0000313" key="2">
    <source>
        <dbReference type="Proteomes" id="UP000056252"/>
    </source>
</evidence>
<dbReference type="KEGG" id="peo:AS203_08855"/>
<sequence length="500" mass="56431">MARLSKSVFFGLVLTLIVGLTGCGNRHKQELNHLLLELADGDQIIDHSDWMTIESFLDAQKNHFKEFYDGDRLNAEAVKTYVADFFEHRRPARTITFIGVGEQAFLRVNFYLERSGSMIAYDAPQGDGSFKAAIVQMLNNLPGGDNRIFVVNSTVSAYPQGAGKFLEDSNIFEATKGIGDPGYTDFGKIFDTILNKTGDNELSILVTDMIYSTRSMSGINPQKVFAEAQGMTNAVFKDAVKKKSMLIVKMRGSYNGAYYPYDSPSRGVAYNGYRPYYIILVGSNKNIARLTVDNNYASFSQFSEMRGYENEYLFETSNIYRPYYSLLLNNPDLRGRFQPERGQDTQITRIENVETDHDSGDIRLALAVDLSKMLIDRNYLTDVRNYQVASDDVVKIKEIRPVSGRDITPAEKKYIGRATHIFILEMKDCKHNQNVSIRLLNRLPGWVAASSSDDDTRIGSGTFATTTFGLKYLLQGIYNSYHKNAAGEPYYFELELKLSK</sequence>
<dbReference type="eggNOG" id="ENOG5031DBH">
    <property type="taxonomic scope" value="Bacteria"/>
</dbReference>
<dbReference type="STRING" id="76123.AS203_08855"/>
<gene>
    <name evidence="1" type="ORF">AS203_08855</name>
</gene>
<organism evidence="1 2">
    <name type="scientific">Hoylesella enoeca</name>
    <dbReference type="NCBI Taxonomy" id="76123"/>
    <lineage>
        <taxon>Bacteria</taxon>
        <taxon>Pseudomonadati</taxon>
        <taxon>Bacteroidota</taxon>
        <taxon>Bacteroidia</taxon>
        <taxon>Bacteroidales</taxon>
        <taxon>Prevotellaceae</taxon>
        <taxon>Hoylesella</taxon>
    </lineage>
</organism>
<evidence type="ECO:0000313" key="1">
    <source>
        <dbReference type="EMBL" id="ALO49182.1"/>
    </source>
</evidence>
<accession>A0A0S2KM46</accession>
<reference evidence="2" key="1">
    <citation type="submission" date="2015-11" db="EMBL/GenBank/DDBJ databases">
        <authorList>
            <person name="Holder M.E."/>
            <person name="Ajami N.J."/>
            <person name="Petrosino J.F."/>
        </authorList>
    </citation>
    <scope>NUCLEOTIDE SEQUENCE [LARGE SCALE GENOMIC DNA]</scope>
    <source>
        <strain evidence="2">F0113</strain>
    </source>
</reference>
<name>A0A0S2KM46_9BACT</name>
<dbReference type="RefSeq" id="WP_025066345.1">
    <property type="nucleotide sequence ID" value="NZ_CP013195.1"/>
</dbReference>
<keyword evidence="2" id="KW-1185">Reference proteome</keyword>
<dbReference type="AlphaFoldDB" id="A0A0S2KM46"/>
<dbReference type="PROSITE" id="PS51257">
    <property type="entry name" value="PROKAR_LIPOPROTEIN"/>
    <property type="match status" value="1"/>
</dbReference>
<dbReference type="EMBL" id="CP013195">
    <property type="protein sequence ID" value="ALO49182.1"/>
    <property type="molecule type" value="Genomic_DNA"/>
</dbReference>
<protein>
    <recommendedName>
        <fullName evidence="3">Lipoprotein</fullName>
    </recommendedName>
</protein>
<dbReference type="Proteomes" id="UP000056252">
    <property type="component" value="Chromosome"/>
</dbReference>
<proteinExistence type="predicted"/>